<gene>
    <name evidence="1" type="ORF">CHS0354_013658</name>
</gene>
<dbReference type="Proteomes" id="UP001195483">
    <property type="component" value="Unassembled WGS sequence"/>
</dbReference>
<keyword evidence="2" id="KW-1185">Reference proteome</keyword>
<name>A0AAE0VHE5_9BIVA</name>
<proteinExistence type="predicted"/>
<reference evidence="1" key="3">
    <citation type="submission" date="2023-05" db="EMBL/GenBank/DDBJ databases">
        <authorList>
            <person name="Smith C.H."/>
        </authorList>
    </citation>
    <scope>NUCLEOTIDE SEQUENCE</scope>
    <source>
        <strain evidence="1">CHS0354</strain>
        <tissue evidence="1">Mantle</tissue>
    </source>
</reference>
<accession>A0AAE0VHE5</accession>
<organism evidence="1 2">
    <name type="scientific">Potamilus streckersoni</name>
    <dbReference type="NCBI Taxonomy" id="2493646"/>
    <lineage>
        <taxon>Eukaryota</taxon>
        <taxon>Metazoa</taxon>
        <taxon>Spiralia</taxon>
        <taxon>Lophotrochozoa</taxon>
        <taxon>Mollusca</taxon>
        <taxon>Bivalvia</taxon>
        <taxon>Autobranchia</taxon>
        <taxon>Heteroconchia</taxon>
        <taxon>Palaeoheterodonta</taxon>
        <taxon>Unionida</taxon>
        <taxon>Unionoidea</taxon>
        <taxon>Unionidae</taxon>
        <taxon>Ambleminae</taxon>
        <taxon>Lampsilini</taxon>
        <taxon>Potamilus</taxon>
    </lineage>
</organism>
<dbReference type="EMBL" id="JAEAOA010000827">
    <property type="protein sequence ID" value="KAK3577994.1"/>
    <property type="molecule type" value="Genomic_DNA"/>
</dbReference>
<dbReference type="AlphaFoldDB" id="A0AAE0VHE5"/>
<reference evidence="1" key="1">
    <citation type="journal article" date="2021" name="Genome Biol. Evol.">
        <title>A High-Quality Reference Genome for a Parasitic Bivalve with Doubly Uniparental Inheritance (Bivalvia: Unionida).</title>
        <authorList>
            <person name="Smith C.H."/>
        </authorList>
    </citation>
    <scope>NUCLEOTIDE SEQUENCE</scope>
    <source>
        <strain evidence="1">CHS0354</strain>
    </source>
</reference>
<comment type="caution">
    <text evidence="1">The sequence shown here is derived from an EMBL/GenBank/DDBJ whole genome shotgun (WGS) entry which is preliminary data.</text>
</comment>
<evidence type="ECO:0000313" key="1">
    <source>
        <dbReference type="EMBL" id="KAK3577994.1"/>
    </source>
</evidence>
<protein>
    <submittedName>
        <fullName evidence="1">Uncharacterized protein</fullName>
    </submittedName>
</protein>
<sequence length="74" mass="8419">MTDAVALIVRATPQFKMVALQDVDIHYRPVNDSGLADFHVVSLQKHVLLVLEAPELSKPEYYLLVCRAVEWLLE</sequence>
<evidence type="ECO:0000313" key="2">
    <source>
        <dbReference type="Proteomes" id="UP001195483"/>
    </source>
</evidence>
<reference evidence="1" key="2">
    <citation type="journal article" date="2021" name="Genome Biol. Evol.">
        <title>Developing a high-quality reference genome for a parasitic bivalve with doubly uniparental inheritance (Bivalvia: Unionida).</title>
        <authorList>
            <person name="Smith C.H."/>
        </authorList>
    </citation>
    <scope>NUCLEOTIDE SEQUENCE</scope>
    <source>
        <strain evidence="1">CHS0354</strain>
        <tissue evidence="1">Mantle</tissue>
    </source>
</reference>